<reference evidence="9 10" key="1">
    <citation type="submission" date="2023-09" db="EMBL/GenBank/DDBJ databases">
        <title>Description of three actinobacteria isolated from air of manufacturing shop in a pharmaceutical factory.</title>
        <authorList>
            <person name="Zhang D.-F."/>
        </authorList>
    </citation>
    <scope>NUCLEOTIDE SEQUENCE [LARGE SCALE GENOMIC DNA]</scope>
    <source>
        <strain evidence="9 10">LY-0111</strain>
    </source>
</reference>
<dbReference type="Proteomes" id="UP001251870">
    <property type="component" value="Unassembled WGS sequence"/>
</dbReference>
<dbReference type="RefSeq" id="WP_310547587.1">
    <property type="nucleotide sequence ID" value="NZ_JAVKGR010000002.1"/>
</dbReference>
<comment type="catalytic activity">
    <reaction evidence="1 7">
        <text>6-phospho-D-glucono-1,5-lactone + H2O = 6-phospho-D-gluconate + H(+)</text>
        <dbReference type="Rhea" id="RHEA:12556"/>
        <dbReference type="ChEBI" id="CHEBI:15377"/>
        <dbReference type="ChEBI" id="CHEBI:15378"/>
        <dbReference type="ChEBI" id="CHEBI:57955"/>
        <dbReference type="ChEBI" id="CHEBI:58759"/>
        <dbReference type="EC" id="3.1.1.31"/>
    </reaction>
</comment>
<organism evidence="9 10">
    <name type="scientific">Nesterenkonia aerolata</name>
    <dbReference type="NCBI Taxonomy" id="3074079"/>
    <lineage>
        <taxon>Bacteria</taxon>
        <taxon>Bacillati</taxon>
        <taxon>Actinomycetota</taxon>
        <taxon>Actinomycetes</taxon>
        <taxon>Micrococcales</taxon>
        <taxon>Micrococcaceae</taxon>
        <taxon>Nesterenkonia</taxon>
    </lineage>
</organism>
<evidence type="ECO:0000256" key="3">
    <source>
        <dbReference type="ARBA" id="ARBA00004961"/>
    </source>
</evidence>
<dbReference type="PANTHER" id="PTHR11054:SF0">
    <property type="entry name" value="6-PHOSPHOGLUCONOLACTONASE"/>
    <property type="match status" value="1"/>
</dbReference>
<comment type="similarity">
    <text evidence="4 7">Belongs to the glucosamine/galactosamine-6-phosphate isomerase family. 6-phosphogluconolactonase subfamily.</text>
</comment>
<comment type="function">
    <text evidence="2 7">Hydrolysis of 6-phosphogluconolactone to 6-phosphogluconate.</text>
</comment>
<evidence type="ECO:0000256" key="2">
    <source>
        <dbReference type="ARBA" id="ARBA00002681"/>
    </source>
</evidence>
<dbReference type="Gene3D" id="3.40.50.1360">
    <property type="match status" value="1"/>
</dbReference>
<evidence type="ECO:0000256" key="5">
    <source>
        <dbReference type="ARBA" id="ARBA00013198"/>
    </source>
</evidence>
<dbReference type="InterPro" id="IPR005900">
    <property type="entry name" value="6-phosphogluconolactonase_DevB"/>
</dbReference>
<dbReference type="EMBL" id="JAVKGR010000002">
    <property type="protein sequence ID" value="MDR8018601.1"/>
    <property type="molecule type" value="Genomic_DNA"/>
</dbReference>
<keyword evidence="10" id="KW-1185">Reference proteome</keyword>
<evidence type="ECO:0000256" key="1">
    <source>
        <dbReference type="ARBA" id="ARBA00000832"/>
    </source>
</evidence>
<proteinExistence type="inferred from homology"/>
<dbReference type="SUPFAM" id="SSF100950">
    <property type="entry name" value="NagB/RpiA/CoA transferase-like"/>
    <property type="match status" value="1"/>
</dbReference>
<evidence type="ECO:0000256" key="4">
    <source>
        <dbReference type="ARBA" id="ARBA00010662"/>
    </source>
</evidence>
<sequence>MTRVLHRFADRDAMCEAVAREFLAVLAEAVETHGSAHAVLTGGGAGIGILDAAARLVDTERNSGRNTAQLAEHTAGQAPVPEWSQVHFWWGDERLLAGGEAERNDEQADAALLRRLVAEYGLPEENIHRMPSTELAVSPAQGAEAYSADLAAFADDEEDDEQRARLLLPRFDVLLLGVGPDGHVASLFPGRDSLTVSGVCCVGESDSPKPPPSRVSLTFDAISTAERVWMVVAGQDKAAAVARAFTDGTAVEEIPAVGALGRAETVWHIDQAAGSALTEESTGD</sequence>
<gene>
    <name evidence="7 9" type="primary">pgl</name>
    <name evidence="9" type="ORF">RIL96_03360</name>
</gene>
<dbReference type="InterPro" id="IPR039104">
    <property type="entry name" value="6PGL"/>
</dbReference>
<evidence type="ECO:0000313" key="10">
    <source>
        <dbReference type="Proteomes" id="UP001251870"/>
    </source>
</evidence>
<protein>
    <recommendedName>
        <fullName evidence="6 7">6-phosphogluconolactonase</fullName>
        <shortName evidence="7">6PGL</shortName>
        <ecNumber evidence="5 7">3.1.1.31</ecNumber>
    </recommendedName>
</protein>
<dbReference type="PANTHER" id="PTHR11054">
    <property type="entry name" value="6-PHOSPHOGLUCONOLACTONASE"/>
    <property type="match status" value="1"/>
</dbReference>
<accession>A0ABU2DQ37</accession>
<dbReference type="EC" id="3.1.1.31" evidence="5 7"/>
<dbReference type="InterPro" id="IPR037171">
    <property type="entry name" value="NagB/RpiA_transferase-like"/>
</dbReference>
<comment type="caution">
    <text evidence="9">The sequence shown here is derived from an EMBL/GenBank/DDBJ whole genome shotgun (WGS) entry which is preliminary data.</text>
</comment>
<evidence type="ECO:0000259" key="8">
    <source>
        <dbReference type="Pfam" id="PF01182"/>
    </source>
</evidence>
<feature type="domain" description="Glucosamine/galactosamine-6-phosphate isomerase" evidence="8">
    <location>
        <begin position="10"/>
        <end position="267"/>
    </location>
</feature>
<dbReference type="Pfam" id="PF01182">
    <property type="entry name" value="Glucosamine_iso"/>
    <property type="match status" value="1"/>
</dbReference>
<evidence type="ECO:0000313" key="9">
    <source>
        <dbReference type="EMBL" id="MDR8018601.1"/>
    </source>
</evidence>
<name>A0ABU2DQ37_9MICC</name>
<dbReference type="GO" id="GO:0017057">
    <property type="term" value="F:6-phosphogluconolactonase activity"/>
    <property type="evidence" value="ECO:0007669"/>
    <property type="project" value="UniProtKB-EC"/>
</dbReference>
<evidence type="ECO:0000256" key="7">
    <source>
        <dbReference type="RuleBase" id="RU365095"/>
    </source>
</evidence>
<dbReference type="NCBIfam" id="TIGR01198">
    <property type="entry name" value="pgl"/>
    <property type="match status" value="1"/>
</dbReference>
<evidence type="ECO:0000256" key="6">
    <source>
        <dbReference type="ARBA" id="ARBA00020337"/>
    </source>
</evidence>
<keyword evidence="7 9" id="KW-0378">Hydrolase</keyword>
<dbReference type="CDD" id="cd01400">
    <property type="entry name" value="6PGL"/>
    <property type="match status" value="1"/>
</dbReference>
<comment type="pathway">
    <text evidence="3 7">Carbohydrate degradation; pentose phosphate pathway; D-ribulose 5-phosphate from D-glucose 6-phosphate (oxidative stage): step 2/3.</text>
</comment>
<dbReference type="InterPro" id="IPR006148">
    <property type="entry name" value="Glc/Gal-6P_isomerase"/>
</dbReference>